<keyword evidence="3" id="KW-1185">Reference proteome</keyword>
<accession>A0A249W1H0</accession>
<proteinExistence type="predicted"/>
<gene>
    <name evidence="2" type="ORF">AKG60_20110</name>
    <name evidence="1" type="ORF">YA91_07390</name>
</gene>
<name>A0A249W1H0_VIBPH</name>
<dbReference type="EMBL" id="CP023247">
    <property type="protein sequence ID" value="ASZ50397.1"/>
    <property type="molecule type" value="Genomic_DNA"/>
</dbReference>
<reference evidence="1" key="2">
    <citation type="submission" date="2017-09" db="EMBL/GenBank/DDBJ databases">
        <authorList>
            <person name="Ehlers B."/>
            <person name="Leendertz F.H."/>
        </authorList>
    </citation>
    <scope>NUCLEOTIDE SEQUENCE</scope>
    <source>
        <strain evidence="1">MAVP-26</strain>
    </source>
</reference>
<dbReference type="AlphaFoldDB" id="A0A249W1H0"/>
<organism evidence="1">
    <name type="scientific">Vibrio parahaemolyticus</name>
    <dbReference type="NCBI Taxonomy" id="670"/>
    <lineage>
        <taxon>Bacteria</taxon>
        <taxon>Pseudomonadati</taxon>
        <taxon>Pseudomonadota</taxon>
        <taxon>Gammaproteobacteria</taxon>
        <taxon>Vibrionales</taxon>
        <taxon>Vibrionaceae</taxon>
        <taxon>Vibrio</taxon>
    </lineage>
</organism>
<dbReference type="Proteomes" id="UP000191946">
    <property type="component" value="Unassembled WGS sequence"/>
</dbReference>
<sequence>MLNNLLTAYYGEIYGIAFFSHYLNNYKQAEQRALWQTLVDVEKLTAEKLKPVLQAHGMEIENRHQEMMEKGLSDAEKWIDLPWSKLVATLLNWVEPYEVTYREWQTLAIEKNSNAVNFQTAFDLVAEHETAIYQCWQRYHTNESGLPILHAFLAKYR</sequence>
<evidence type="ECO:0000313" key="2">
    <source>
        <dbReference type="EMBL" id="OQJ97181.1"/>
    </source>
</evidence>
<dbReference type="EMBL" id="LHQV01000020">
    <property type="protein sequence ID" value="OQJ97181.1"/>
    <property type="molecule type" value="Genomic_DNA"/>
</dbReference>
<reference evidence="2 3" key="1">
    <citation type="submission" date="2015-08" db="EMBL/GenBank/DDBJ databases">
        <title>Draft Genome Sequences of Vibrio parahaemolyticus Strains.</title>
        <authorList>
            <person name="Gonzalez-Escalona N."/>
            <person name="DePaola A."/>
        </authorList>
    </citation>
    <scope>NUCLEOTIDE SEQUENCE [LARGE SCALE GENOMIC DNA]</scope>
    <source>
        <strain evidence="2 3">CFSAN001621</strain>
    </source>
</reference>
<dbReference type="RefSeq" id="WP_005499841.1">
    <property type="nucleotide sequence ID" value="NZ_CAJDZF010000004.1"/>
</dbReference>
<evidence type="ECO:0000313" key="3">
    <source>
        <dbReference type="Proteomes" id="UP000191946"/>
    </source>
</evidence>
<protein>
    <submittedName>
        <fullName evidence="1">Uncharacterized protein</fullName>
    </submittedName>
</protein>
<evidence type="ECO:0000313" key="1">
    <source>
        <dbReference type="EMBL" id="ASZ50397.1"/>
    </source>
</evidence>